<evidence type="ECO:0000256" key="4">
    <source>
        <dbReference type="HAMAP-Rule" id="MF_01219"/>
    </source>
</evidence>
<dbReference type="PANTHER" id="PTHR11608:SF0">
    <property type="entry name" value="BIFUNCTIONAL PROTEIN PYRR"/>
    <property type="match status" value="1"/>
</dbReference>
<evidence type="ECO:0000313" key="7">
    <source>
        <dbReference type="Proteomes" id="UP001228113"/>
    </source>
</evidence>
<evidence type="ECO:0000313" key="6">
    <source>
        <dbReference type="EMBL" id="BDU78319.1"/>
    </source>
</evidence>
<keyword evidence="3 4" id="KW-0804">Transcription</keyword>
<dbReference type="GO" id="GO:0004845">
    <property type="term" value="F:uracil phosphoribosyltransferase activity"/>
    <property type="evidence" value="ECO:0007669"/>
    <property type="project" value="UniProtKB-UniRule"/>
</dbReference>
<keyword evidence="4" id="KW-0328">Glycosyltransferase</keyword>
<dbReference type="NCBIfam" id="NF003549">
    <property type="entry name" value="PRK05205.1-5"/>
    <property type="match status" value="1"/>
</dbReference>
<dbReference type="PANTHER" id="PTHR11608">
    <property type="entry name" value="BIFUNCTIONAL PROTEIN PYRR"/>
    <property type="match status" value="1"/>
</dbReference>
<keyword evidence="2 4" id="KW-0805">Transcription regulation</keyword>
<dbReference type="KEGG" id="msea:METESE_32770"/>
<dbReference type="RefSeq" id="WP_243329193.1">
    <property type="nucleotide sequence ID" value="NZ_AP027081.1"/>
</dbReference>
<proteinExistence type="inferred from homology"/>
<feature type="short sequence motif" description="PRPP-binding" evidence="4">
    <location>
        <begin position="101"/>
        <end position="113"/>
    </location>
</feature>
<evidence type="ECO:0000256" key="2">
    <source>
        <dbReference type="ARBA" id="ARBA00023015"/>
    </source>
</evidence>
<evidence type="ECO:0000256" key="3">
    <source>
        <dbReference type="ARBA" id="ARBA00023163"/>
    </source>
</evidence>
<dbReference type="InterPro" id="IPR000836">
    <property type="entry name" value="PRTase_dom"/>
</dbReference>
<evidence type="ECO:0000259" key="5">
    <source>
        <dbReference type="Pfam" id="PF00156"/>
    </source>
</evidence>
<comment type="similarity">
    <text evidence="1 4">Belongs to the purine/pyrimidine phosphoribosyltransferase family. PyrR subfamily.</text>
</comment>
<accession>A0AA48KDH6</accession>
<gene>
    <name evidence="4 6" type="primary">pyrR</name>
    <name evidence="6" type="ORF">METESE_32770</name>
</gene>
<dbReference type="InterPro" id="IPR029057">
    <property type="entry name" value="PRTase-like"/>
</dbReference>
<keyword evidence="4" id="KW-0808">Transferase</keyword>
<dbReference type="EMBL" id="AP027081">
    <property type="protein sequence ID" value="BDU78319.1"/>
    <property type="molecule type" value="Genomic_DNA"/>
</dbReference>
<dbReference type="Pfam" id="PF00156">
    <property type="entry name" value="Pribosyltran"/>
    <property type="match status" value="1"/>
</dbReference>
<dbReference type="AlphaFoldDB" id="A0AA48KDH6"/>
<dbReference type="EC" id="2.4.2.9" evidence="4"/>
<dbReference type="InterPro" id="IPR050137">
    <property type="entry name" value="PyrR_bifunctional"/>
</dbReference>
<protein>
    <recommendedName>
        <fullName evidence="4">Bifunctional protein PyrR</fullName>
    </recommendedName>
    <domain>
        <recommendedName>
            <fullName evidence="4">Pyrimidine operon regulatory protein</fullName>
        </recommendedName>
    </domain>
    <domain>
        <recommendedName>
            <fullName evidence="4">Uracil phosphoribosyltransferase</fullName>
            <shortName evidence="4">UPRTase</shortName>
            <ecNumber evidence="4">2.4.2.9</ecNumber>
        </recommendedName>
    </domain>
</protein>
<dbReference type="HAMAP" id="MF_01219">
    <property type="entry name" value="PyrR"/>
    <property type="match status" value="1"/>
</dbReference>
<dbReference type="Gene3D" id="3.40.50.2020">
    <property type="match status" value="1"/>
</dbReference>
<feature type="domain" description="Phosphoribosyltransferase" evidence="5">
    <location>
        <begin position="9"/>
        <end position="153"/>
    </location>
</feature>
<dbReference type="FunFam" id="3.40.50.2020:FF:000020">
    <property type="entry name" value="Bifunctional protein PyrR"/>
    <property type="match status" value="1"/>
</dbReference>
<dbReference type="GO" id="GO:0006355">
    <property type="term" value="P:regulation of DNA-templated transcription"/>
    <property type="evidence" value="ECO:0007669"/>
    <property type="project" value="UniProtKB-UniRule"/>
</dbReference>
<reference evidence="6" key="1">
    <citation type="journal article" date="2023" name="Int. J. Syst. Evol. Microbiol.">
        <title>Mesoterricola silvestris gen. nov., sp. nov., Mesoterricola sediminis sp. nov., Geothrix oryzae sp. nov., Geothrix edaphica sp. nov., Geothrix rubra sp. nov., and Geothrix limicola sp. nov., six novel members of Acidobacteriota isolated from soils.</title>
        <authorList>
            <person name="Itoh H."/>
            <person name="Sugisawa Y."/>
            <person name="Mise K."/>
            <person name="Xu Z."/>
            <person name="Kuniyasu M."/>
            <person name="Ushijima N."/>
            <person name="Kawano K."/>
            <person name="Kobayashi E."/>
            <person name="Shiratori Y."/>
            <person name="Masuda Y."/>
            <person name="Senoo K."/>
        </authorList>
    </citation>
    <scope>NUCLEOTIDE SEQUENCE</scope>
    <source>
        <strain evidence="6">W786</strain>
    </source>
</reference>
<sequence>MSQSNAPCLLDAKQMETHLQRLCREITAAFGDDPSIALLGIRTRGLHLAERLKAMLEEVLQRDVPLGVLDITLYRDDLSELAGSPIVRPTEIPFSLRERSVILVDDVLFTGRTIRAALDALLDHGRPKRVWLAVLVDRGGREVPIQGDFVGLKLDVALTHRVAVRMKEADGEDSVLLETRS</sequence>
<comment type="function">
    <text evidence="4">Regulates the transcription of the pyrimidine nucleotide (pyr) operon in response to exogenous pyrimidines.</text>
</comment>
<keyword evidence="7" id="KW-1185">Reference proteome</keyword>
<dbReference type="InterPro" id="IPR023050">
    <property type="entry name" value="PyrR"/>
</dbReference>
<dbReference type="Proteomes" id="UP001228113">
    <property type="component" value="Chromosome"/>
</dbReference>
<comment type="catalytic activity">
    <reaction evidence="4">
        <text>UMP + diphosphate = 5-phospho-alpha-D-ribose 1-diphosphate + uracil</text>
        <dbReference type="Rhea" id="RHEA:13017"/>
        <dbReference type="ChEBI" id="CHEBI:17568"/>
        <dbReference type="ChEBI" id="CHEBI:33019"/>
        <dbReference type="ChEBI" id="CHEBI:57865"/>
        <dbReference type="ChEBI" id="CHEBI:58017"/>
        <dbReference type="EC" id="2.4.2.9"/>
    </reaction>
</comment>
<evidence type="ECO:0000256" key="1">
    <source>
        <dbReference type="ARBA" id="ARBA00005565"/>
    </source>
</evidence>
<dbReference type="CDD" id="cd06223">
    <property type="entry name" value="PRTases_typeI"/>
    <property type="match status" value="1"/>
</dbReference>
<name>A0AA48KDH6_9BACT</name>
<dbReference type="SUPFAM" id="SSF53271">
    <property type="entry name" value="PRTase-like"/>
    <property type="match status" value="1"/>
</dbReference>
<dbReference type="NCBIfam" id="NF003545">
    <property type="entry name" value="PRK05205.1-1"/>
    <property type="match status" value="1"/>
</dbReference>
<organism evidence="6 7">
    <name type="scientific">Mesoterricola sediminis</name>
    <dbReference type="NCBI Taxonomy" id="2927980"/>
    <lineage>
        <taxon>Bacteria</taxon>
        <taxon>Pseudomonadati</taxon>
        <taxon>Acidobacteriota</taxon>
        <taxon>Holophagae</taxon>
        <taxon>Holophagales</taxon>
        <taxon>Holophagaceae</taxon>
        <taxon>Mesoterricola</taxon>
    </lineage>
</organism>
<comment type="function">
    <text evidence="4">Also displays a weak uracil phosphoribosyltransferase activity which is not physiologically significant.</text>
</comment>